<sequence>MALYVLGNFEWYRMKVSFPPHPLPSDYEELCSDFALAEAEEYAPNYEVPELLQVVFLVMLLNDAMKLGVLRGWMIGLMETALKELWWSTFQTWVGGRILEARRQEALNYSEEEESSGSDDQTPLLVKAGTEKMADHVSETFKWHLRRASRPRRLLPEDYRDLCPNFTLPDAKEAARDFNIPEIV</sequence>
<evidence type="ECO:0000313" key="1">
    <source>
        <dbReference type="EMBL" id="KAJ8429284.1"/>
    </source>
</evidence>
<accession>A0A9Q1Q586</accession>
<gene>
    <name evidence="1" type="ORF">Cgig2_016322</name>
</gene>
<reference evidence="1" key="1">
    <citation type="submission" date="2022-04" db="EMBL/GenBank/DDBJ databases">
        <title>Carnegiea gigantea Genome sequencing and assembly v2.</title>
        <authorList>
            <person name="Copetti D."/>
            <person name="Sanderson M.J."/>
            <person name="Burquez A."/>
            <person name="Wojciechowski M.F."/>
        </authorList>
    </citation>
    <scope>NUCLEOTIDE SEQUENCE</scope>
    <source>
        <strain evidence="1">SGP5-SGP5p</strain>
        <tissue evidence="1">Aerial part</tissue>
    </source>
</reference>
<keyword evidence="2" id="KW-1185">Reference proteome</keyword>
<evidence type="ECO:0000313" key="2">
    <source>
        <dbReference type="Proteomes" id="UP001153076"/>
    </source>
</evidence>
<dbReference type="AlphaFoldDB" id="A0A9Q1Q586"/>
<organism evidence="1 2">
    <name type="scientific">Carnegiea gigantea</name>
    <dbReference type="NCBI Taxonomy" id="171969"/>
    <lineage>
        <taxon>Eukaryota</taxon>
        <taxon>Viridiplantae</taxon>
        <taxon>Streptophyta</taxon>
        <taxon>Embryophyta</taxon>
        <taxon>Tracheophyta</taxon>
        <taxon>Spermatophyta</taxon>
        <taxon>Magnoliopsida</taxon>
        <taxon>eudicotyledons</taxon>
        <taxon>Gunneridae</taxon>
        <taxon>Pentapetalae</taxon>
        <taxon>Caryophyllales</taxon>
        <taxon>Cactineae</taxon>
        <taxon>Cactaceae</taxon>
        <taxon>Cactoideae</taxon>
        <taxon>Echinocereeae</taxon>
        <taxon>Carnegiea</taxon>
    </lineage>
</organism>
<dbReference type="EMBL" id="JAKOGI010000911">
    <property type="protein sequence ID" value="KAJ8429284.1"/>
    <property type="molecule type" value="Genomic_DNA"/>
</dbReference>
<proteinExistence type="predicted"/>
<dbReference type="Proteomes" id="UP001153076">
    <property type="component" value="Unassembled WGS sequence"/>
</dbReference>
<protein>
    <submittedName>
        <fullName evidence="1">Uncharacterized protein</fullName>
    </submittedName>
</protein>
<comment type="caution">
    <text evidence="1">The sequence shown here is derived from an EMBL/GenBank/DDBJ whole genome shotgun (WGS) entry which is preliminary data.</text>
</comment>
<name>A0A9Q1Q586_9CARY</name>